<organism evidence="8 9">
    <name type="scientific">Neonectria ditissima</name>
    <dbReference type="NCBI Taxonomy" id="78410"/>
    <lineage>
        <taxon>Eukaryota</taxon>
        <taxon>Fungi</taxon>
        <taxon>Dikarya</taxon>
        <taxon>Ascomycota</taxon>
        <taxon>Pezizomycotina</taxon>
        <taxon>Sordariomycetes</taxon>
        <taxon>Hypocreomycetidae</taxon>
        <taxon>Hypocreales</taxon>
        <taxon>Nectriaceae</taxon>
        <taxon>Neonectria</taxon>
    </lineage>
</organism>
<dbReference type="SUPFAM" id="SSF103473">
    <property type="entry name" value="MFS general substrate transporter"/>
    <property type="match status" value="1"/>
</dbReference>
<dbReference type="Proteomes" id="UP000050424">
    <property type="component" value="Unassembled WGS sequence"/>
</dbReference>
<feature type="transmembrane region" description="Helical" evidence="6">
    <location>
        <begin position="442"/>
        <end position="464"/>
    </location>
</feature>
<dbReference type="GO" id="GO:0016020">
    <property type="term" value="C:membrane"/>
    <property type="evidence" value="ECO:0007669"/>
    <property type="project" value="UniProtKB-SubCell"/>
</dbReference>
<feature type="transmembrane region" description="Helical" evidence="6">
    <location>
        <begin position="197"/>
        <end position="216"/>
    </location>
</feature>
<feature type="transmembrane region" description="Helical" evidence="6">
    <location>
        <begin position="403"/>
        <end position="430"/>
    </location>
</feature>
<feature type="transmembrane region" description="Helical" evidence="6">
    <location>
        <begin position="376"/>
        <end position="397"/>
    </location>
</feature>
<evidence type="ECO:0000256" key="3">
    <source>
        <dbReference type="ARBA" id="ARBA00022692"/>
    </source>
</evidence>
<feature type="transmembrane region" description="Helical" evidence="6">
    <location>
        <begin position="349"/>
        <end position="369"/>
    </location>
</feature>
<dbReference type="PROSITE" id="PS50850">
    <property type="entry name" value="MFS"/>
    <property type="match status" value="1"/>
</dbReference>
<gene>
    <name evidence="8" type="ORF">AK830_g5989</name>
</gene>
<evidence type="ECO:0000259" key="7">
    <source>
        <dbReference type="PROSITE" id="PS50850"/>
    </source>
</evidence>
<evidence type="ECO:0000313" key="8">
    <source>
        <dbReference type="EMBL" id="KPM40583.1"/>
    </source>
</evidence>
<feature type="transmembrane region" description="Helical" evidence="6">
    <location>
        <begin position="103"/>
        <end position="127"/>
    </location>
</feature>
<dbReference type="Gene3D" id="1.20.1250.20">
    <property type="entry name" value="MFS general substrate transporter like domains"/>
    <property type="match status" value="1"/>
</dbReference>
<evidence type="ECO:0000256" key="5">
    <source>
        <dbReference type="ARBA" id="ARBA00023136"/>
    </source>
</evidence>
<evidence type="ECO:0000256" key="1">
    <source>
        <dbReference type="ARBA" id="ARBA00004141"/>
    </source>
</evidence>
<dbReference type="InterPro" id="IPR020846">
    <property type="entry name" value="MFS_dom"/>
</dbReference>
<comment type="similarity">
    <text evidence="2">Belongs to the major facilitator superfamily. Sugar transporter (TC 2.A.1.1) family.</text>
</comment>
<dbReference type="PROSITE" id="PS00217">
    <property type="entry name" value="SUGAR_TRANSPORT_2"/>
    <property type="match status" value="1"/>
</dbReference>
<comment type="caution">
    <text evidence="8">The sequence shown here is derived from an EMBL/GenBank/DDBJ whole genome shotgun (WGS) entry which is preliminary data.</text>
</comment>
<keyword evidence="4 6" id="KW-1133">Transmembrane helix</keyword>
<keyword evidence="3 6" id="KW-0812">Transmembrane</keyword>
<feature type="transmembrane region" description="Helical" evidence="6">
    <location>
        <begin position="222"/>
        <end position="245"/>
    </location>
</feature>
<name>A0A0P7BJX8_9HYPO</name>
<dbReference type="EMBL" id="LKCW01000081">
    <property type="protein sequence ID" value="KPM40583.1"/>
    <property type="molecule type" value="Genomic_DNA"/>
</dbReference>
<dbReference type="InterPro" id="IPR005829">
    <property type="entry name" value="Sugar_transporter_CS"/>
</dbReference>
<evidence type="ECO:0000256" key="6">
    <source>
        <dbReference type="SAM" id="Phobius"/>
    </source>
</evidence>
<feature type="transmembrane region" description="Helical" evidence="6">
    <location>
        <begin position="134"/>
        <end position="153"/>
    </location>
</feature>
<evidence type="ECO:0000313" key="9">
    <source>
        <dbReference type="Proteomes" id="UP000050424"/>
    </source>
</evidence>
<dbReference type="Pfam" id="PF00083">
    <property type="entry name" value="Sugar_tr"/>
    <property type="match status" value="1"/>
</dbReference>
<keyword evidence="9" id="KW-1185">Reference proteome</keyword>
<proteinExistence type="inferred from homology"/>
<dbReference type="AlphaFoldDB" id="A0A0P7BJX8"/>
<dbReference type="GO" id="GO:0005351">
    <property type="term" value="F:carbohydrate:proton symporter activity"/>
    <property type="evidence" value="ECO:0007669"/>
    <property type="project" value="TreeGrafter"/>
</dbReference>
<feature type="transmembrane region" description="Helical" evidence="6">
    <location>
        <begin position="165"/>
        <end position="185"/>
    </location>
</feature>
<dbReference type="InterPro" id="IPR005828">
    <property type="entry name" value="MFS_sugar_transport-like"/>
</dbReference>
<dbReference type="OrthoDB" id="6612291at2759"/>
<feature type="transmembrane region" description="Helical" evidence="6">
    <location>
        <begin position="314"/>
        <end position="337"/>
    </location>
</feature>
<feature type="domain" description="Major facilitator superfamily (MFS) profile" evidence="7">
    <location>
        <begin position="59"/>
        <end position="498"/>
    </location>
</feature>
<sequence>MASHEADKVQEVIHVETRRSFGKFVFSEEVAERGAAIQDEERNLTISQAVRRCWKSVMFSSVAFGAAMMFGYDSIANTASLSMPSFLFYFGTVTPDGAYLPSIWTSLWSAMSSLAQAMGAFSAGFLMDQFGRTYVGSGLSALTIAGTAVQFVAKGRGVLLAGKMINGFGVGAAMAVGVTYASEIAPVKLRAPIQQGVVLFTVSMFAVALGVVRAFVPKLDESAFRTVFALQWAVGGLATLLFLLVPESPNYLVQKQRFGAAQKSLGRIFGADTATPRLALLVKTIQEEQVNANMQSGSYLDCFKSTDRRRTLTILFIYTAINVAGAAFLTQNILILVTAGLPAIHVFDIGIGGFALAIIIVLGSWALAGKFRRHNAFLFGCIVNLLLMVVIGALYYAPGQSGLWASAVLMNLLITLQTGIIQAMGWPIAAEISSYRLRGKSLSLATISQAITAWITSFVVPYMFNVDSGNLGIRTGFVWAGCSIFLVLGAWHLVPDTTNLTAEEIDHLYTSGVKPRDFQKALRERRPEGEM</sequence>
<comment type="subcellular location">
    <subcellularLocation>
        <location evidence="1">Membrane</location>
        <topology evidence="1">Multi-pass membrane protein</topology>
    </subcellularLocation>
</comment>
<reference evidence="8 9" key="1">
    <citation type="submission" date="2015-09" db="EMBL/GenBank/DDBJ databases">
        <title>Draft genome of a European isolate of the apple canker pathogen Neonectria ditissima.</title>
        <authorList>
            <person name="Gomez-Cortecero A."/>
            <person name="Harrison R.J."/>
            <person name="Armitage A.D."/>
        </authorList>
    </citation>
    <scope>NUCLEOTIDE SEQUENCE [LARGE SCALE GENOMIC DNA]</scope>
    <source>
        <strain evidence="8 9">R09/05</strain>
    </source>
</reference>
<evidence type="ECO:0000256" key="2">
    <source>
        <dbReference type="ARBA" id="ARBA00010992"/>
    </source>
</evidence>
<protein>
    <recommendedName>
        <fullName evidence="7">Major facilitator superfamily (MFS) profile domain-containing protein</fullName>
    </recommendedName>
</protein>
<dbReference type="InterPro" id="IPR050360">
    <property type="entry name" value="MFS_Sugar_Transporters"/>
</dbReference>
<dbReference type="PANTHER" id="PTHR48022:SF33">
    <property type="entry name" value="SUGAR PERMEASE, PUTATIVE (AFU_ORTHOLOGUE AFUA_6G12040)-RELATED"/>
    <property type="match status" value="1"/>
</dbReference>
<evidence type="ECO:0000256" key="4">
    <source>
        <dbReference type="ARBA" id="ARBA00022989"/>
    </source>
</evidence>
<feature type="transmembrane region" description="Helical" evidence="6">
    <location>
        <begin position="57"/>
        <end position="83"/>
    </location>
</feature>
<feature type="transmembrane region" description="Helical" evidence="6">
    <location>
        <begin position="476"/>
        <end position="494"/>
    </location>
</feature>
<dbReference type="FunFam" id="1.20.1250.20:FF:000078">
    <property type="entry name" value="MFS maltose transporter, putative"/>
    <property type="match status" value="1"/>
</dbReference>
<dbReference type="PANTHER" id="PTHR48022">
    <property type="entry name" value="PLASTIDIC GLUCOSE TRANSPORTER 4"/>
    <property type="match status" value="1"/>
</dbReference>
<keyword evidence="5 6" id="KW-0472">Membrane</keyword>
<accession>A0A0P7BJX8</accession>
<dbReference type="InterPro" id="IPR036259">
    <property type="entry name" value="MFS_trans_sf"/>
</dbReference>